<evidence type="ECO:0000313" key="5">
    <source>
        <dbReference type="Proteomes" id="UP000321514"/>
    </source>
</evidence>
<dbReference type="EMBL" id="BJXR01000037">
    <property type="protein sequence ID" value="GEN10162.1"/>
    <property type="molecule type" value="Genomic_DNA"/>
</dbReference>
<dbReference type="EMBL" id="FOIB01000010">
    <property type="protein sequence ID" value="SEU35300.1"/>
    <property type="molecule type" value="Genomic_DNA"/>
</dbReference>
<keyword evidence="4" id="KW-1185">Reference proteome</keyword>
<name>A0A511T9L4_MYXFU</name>
<reference evidence="3 4" key="1">
    <citation type="submission" date="2016-10" db="EMBL/GenBank/DDBJ databases">
        <authorList>
            <person name="Varghese N."/>
            <person name="Submissions S."/>
        </authorList>
    </citation>
    <scope>NUCLEOTIDE SEQUENCE [LARGE SCALE GENOMIC DNA]</scope>
    <source>
        <strain evidence="3 4">DSM 16525</strain>
    </source>
</reference>
<organism evidence="2 5">
    <name type="scientific">Myxococcus fulvus</name>
    <dbReference type="NCBI Taxonomy" id="33"/>
    <lineage>
        <taxon>Bacteria</taxon>
        <taxon>Pseudomonadati</taxon>
        <taxon>Myxococcota</taxon>
        <taxon>Myxococcia</taxon>
        <taxon>Myxococcales</taxon>
        <taxon>Cystobacterineae</taxon>
        <taxon>Myxococcaceae</taxon>
        <taxon>Myxococcus</taxon>
    </lineage>
</organism>
<feature type="region of interest" description="Disordered" evidence="1">
    <location>
        <begin position="1"/>
        <end position="26"/>
    </location>
</feature>
<evidence type="ECO:0000313" key="2">
    <source>
        <dbReference type="EMBL" id="GEN10162.1"/>
    </source>
</evidence>
<evidence type="ECO:0000313" key="3">
    <source>
        <dbReference type="EMBL" id="SEU35300.1"/>
    </source>
</evidence>
<dbReference type="AlphaFoldDB" id="A0A511T9L4"/>
<dbReference type="STRING" id="1334629.MFUL124B02_14575"/>
<reference evidence="2 5" key="2">
    <citation type="submission" date="2019-07" db="EMBL/GenBank/DDBJ databases">
        <title>Whole genome shotgun sequence of Myxococcus fulvus NBRC 100333.</title>
        <authorList>
            <person name="Hosoyama A."/>
            <person name="Uohara A."/>
            <person name="Ohji S."/>
            <person name="Ichikawa N."/>
        </authorList>
    </citation>
    <scope>NUCLEOTIDE SEQUENCE [LARGE SCALE GENOMIC DNA]</scope>
    <source>
        <strain evidence="2 5">NBRC 100333</strain>
    </source>
</reference>
<evidence type="ECO:0000256" key="1">
    <source>
        <dbReference type="SAM" id="MobiDB-lite"/>
    </source>
</evidence>
<proteinExistence type="predicted"/>
<dbReference type="Proteomes" id="UP000321514">
    <property type="component" value="Unassembled WGS sequence"/>
</dbReference>
<protein>
    <submittedName>
        <fullName evidence="2">Uncharacterized protein</fullName>
    </submittedName>
</protein>
<accession>A0A511T9L4</accession>
<evidence type="ECO:0000313" key="4">
    <source>
        <dbReference type="Proteomes" id="UP000183760"/>
    </source>
</evidence>
<gene>
    <name evidence="2" type="ORF">MFU01_51990</name>
    <name evidence="3" type="ORF">SAMN05443572_110242</name>
</gene>
<dbReference type="Proteomes" id="UP000183760">
    <property type="component" value="Unassembled WGS sequence"/>
</dbReference>
<sequence>MEATTVAKAASDDAGTARSSPPFFPESKTDVAALSLARQMQYCHILSPQGCQTSPYYLCQFEEVRR</sequence>
<comment type="caution">
    <text evidence="2">The sequence shown here is derived from an EMBL/GenBank/DDBJ whole genome shotgun (WGS) entry which is preliminary data.</text>
</comment>